<reference evidence="5" key="1">
    <citation type="submission" date="2015-08" db="EMBL/GenBank/DDBJ databases">
        <title>Vibrio galatheae sp. nov., a novel member of the Vibrionaceae family isolated from the Solomon Islands.</title>
        <authorList>
            <person name="Giubergia S."/>
            <person name="Machado H."/>
            <person name="Mateiu R.V."/>
            <person name="Gram L."/>
        </authorList>
    </citation>
    <scope>NUCLEOTIDE SEQUENCE [LARGE SCALE GENOMIC DNA]</scope>
    <source>
        <strain evidence="5">DSM 19134</strain>
    </source>
</reference>
<dbReference type="Gene3D" id="3.10.450.350">
    <property type="match status" value="1"/>
</dbReference>
<evidence type="ECO:0000259" key="3">
    <source>
        <dbReference type="Pfam" id="PF08525"/>
    </source>
</evidence>
<dbReference type="STRING" id="171383.AKJ31_16095"/>
<dbReference type="InterPro" id="IPR007340">
    <property type="entry name" value="LysM_Opacity-associatedA"/>
</dbReference>
<gene>
    <name evidence="4" type="ORF">AKJ31_16095</name>
</gene>
<dbReference type="Pfam" id="PF04225">
    <property type="entry name" value="LysM_OapA"/>
    <property type="match status" value="1"/>
</dbReference>
<evidence type="ECO:0000313" key="5">
    <source>
        <dbReference type="Proteomes" id="UP000037530"/>
    </source>
</evidence>
<evidence type="ECO:0000256" key="1">
    <source>
        <dbReference type="SAM" id="Phobius"/>
    </source>
</evidence>
<feature type="transmembrane region" description="Helical" evidence="1">
    <location>
        <begin position="48"/>
        <end position="65"/>
    </location>
</feature>
<keyword evidence="1" id="KW-0472">Membrane</keyword>
<dbReference type="InterPro" id="IPR013731">
    <property type="entry name" value="OapA_N"/>
</dbReference>
<keyword evidence="1" id="KW-0812">Transmembrane</keyword>
<dbReference type="PATRIC" id="fig|171383.3.peg.3293"/>
<comment type="caution">
    <text evidence="4">The sequence shown here is derived from an EMBL/GenBank/DDBJ whole genome shotgun (WGS) entry which is preliminary data.</text>
</comment>
<feature type="domain" description="Opacity-associated protein A LysM-like" evidence="2">
    <location>
        <begin position="103"/>
        <end position="187"/>
    </location>
</feature>
<keyword evidence="1" id="KW-1133">Transmembrane helix</keyword>
<dbReference type="GO" id="GO:0042834">
    <property type="term" value="F:peptidoglycan binding"/>
    <property type="evidence" value="ECO:0007669"/>
    <property type="project" value="InterPro"/>
</dbReference>
<dbReference type="Proteomes" id="UP000037530">
    <property type="component" value="Unassembled WGS sequence"/>
</dbReference>
<evidence type="ECO:0000259" key="2">
    <source>
        <dbReference type="Pfam" id="PF04225"/>
    </source>
</evidence>
<protein>
    <submittedName>
        <fullName evidence="4">Lysine transporter LysM</fullName>
    </submittedName>
</protein>
<sequence length="187" mass="21445">MNRRKKKKQQNVDYIELIKQKWSSIDWSEIKDKIQQNWNRLPKLHQRALMVLAPIVLLLLLIPFPDSKQEVTPSTPQRVEIDINTSGLSEQTIAGETELTSKEWQEYEVKSGDTLAQVFRSNGLPMADLNALVKVEGNDKPLSYIKQGQLVRYKLTEEGKLDILQLEKSGQSVMFFRLSDGGFGRSK</sequence>
<dbReference type="Pfam" id="PF08525">
    <property type="entry name" value="OapA_N"/>
    <property type="match status" value="1"/>
</dbReference>
<dbReference type="OrthoDB" id="6398769at2"/>
<name>A0A0M0HXJ0_9VIBR</name>
<keyword evidence="5" id="KW-1185">Reference proteome</keyword>
<dbReference type="AlphaFoldDB" id="A0A0M0HXJ0"/>
<dbReference type="RefSeq" id="WP_053410111.1">
    <property type="nucleotide sequence ID" value="NZ_LHPI01000016.1"/>
</dbReference>
<feature type="domain" description="Opacity-associated protein A-like N-terminal" evidence="3">
    <location>
        <begin position="38"/>
        <end position="64"/>
    </location>
</feature>
<dbReference type="EMBL" id="LHPI01000016">
    <property type="protein sequence ID" value="KOO06790.1"/>
    <property type="molecule type" value="Genomic_DNA"/>
</dbReference>
<proteinExistence type="predicted"/>
<organism evidence="4 5">
    <name type="scientific">Vibrio hepatarius</name>
    <dbReference type="NCBI Taxonomy" id="171383"/>
    <lineage>
        <taxon>Bacteria</taxon>
        <taxon>Pseudomonadati</taxon>
        <taxon>Pseudomonadota</taxon>
        <taxon>Gammaproteobacteria</taxon>
        <taxon>Vibrionales</taxon>
        <taxon>Vibrionaceae</taxon>
        <taxon>Vibrio</taxon>
        <taxon>Vibrio oreintalis group</taxon>
    </lineage>
</organism>
<accession>A0A0M0HXJ0</accession>
<evidence type="ECO:0000313" key="4">
    <source>
        <dbReference type="EMBL" id="KOO06790.1"/>
    </source>
</evidence>